<gene>
    <name evidence="1" type="primary">ORF200000</name>
</gene>
<dbReference type="EMBL" id="HACG01047412">
    <property type="protein sequence ID" value="CEK94277.1"/>
    <property type="molecule type" value="Transcribed_RNA"/>
</dbReference>
<proteinExistence type="predicted"/>
<sequence length="66" mass="8013">MVRHVREMDKSCVSQQVFFYELSEGKRHQGRPLFRYTHLDKVECRVTSVLTFLQKMPRLKRAEVWT</sequence>
<name>A0A0B7BMY2_9EUPU</name>
<organism evidence="1">
    <name type="scientific">Arion vulgaris</name>
    <dbReference type="NCBI Taxonomy" id="1028688"/>
    <lineage>
        <taxon>Eukaryota</taxon>
        <taxon>Metazoa</taxon>
        <taxon>Spiralia</taxon>
        <taxon>Lophotrochozoa</taxon>
        <taxon>Mollusca</taxon>
        <taxon>Gastropoda</taxon>
        <taxon>Heterobranchia</taxon>
        <taxon>Euthyneura</taxon>
        <taxon>Panpulmonata</taxon>
        <taxon>Eupulmonata</taxon>
        <taxon>Stylommatophora</taxon>
        <taxon>Helicina</taxon>
        <taxon>Arionoidea</taxon>
        <taxon>Arionidae</taxon>
        <taxon>Arion</taxon>
    </lineage>
</organism>
<evidence type="ECO:0000313" key="1">
    <source>
        <dbReference type="EMBL" id="CEK94277.1"/>
    </source>
</evidence>
<dbReference type="AlphaFoldDB" id="A0A0B7BMY2"/>
<reference evidence="1" key="1">
    <citation type="submission" date="2014-12" db="EMBL/GenBank/DDBJ databases">
        <title>Insight into the proteome of Arion vulgaris.</title>
        <authorList>
            <person name="Aradska J."/>
            <person name="Bulat T."/>
            <person name="Smidak R."/>
            <person name="Sarate P."/>
            <person name="Gangsoo J."/>
            <person name="Sialana F."/>
            <person name="Bilban M."/>
            <person name="Lubec G."/>
        </authorList>
    </citation>
    <scope>NUCLEOTIDE SEQUENCE</scope>
    <source>
        <tissue evidence="1">Skin</tissue>
    </source>
</reference>
<protein>
    <submittedName>
        <fullName evidence="1">Uncharacterized protein</fullName>
    </submittedName>
</protein>
<accession>A0A0B7BMY2</accession>